<accession>A0A9Q4KMJ7</accession>
<reference evidence="1" key="1">
    <citation type="submission" date="2022-12" db="EMBL/GenBank/DDBJ databases">
        <title>Species Delineation and Comparative Genomics within the Campylobacter ureolyticus Complex.</title>
        <authorList>
            <person name="Maki J."/>
            <person name="Howard M."/>
            <person name="Connelly S."/>
            <person name="Hardy D.J."/>
            <person name="Cameron A."/>
        </authorList>
    </citation>
    <scope>NUCLEOTIDE SEQUENCE</scope>
    <source>
        <strain evidence="1">URMC_787</strain>
    </source>
</reference>
<evidence type="ECO:0000313" key="2">
    <source>
        <dbReference type="Proteomes" id="UP001075225"/>
    </source>
</evidence>
<evidence type="ECO:0000313" key="1">
    <source>
        <dbReference type="EMBL" id="MCZ6159313.1"/>
    </source>
</evidence>
<comment type="caution">
    <text evidence="1">The sequence shown here is derived from an EMBL/GenBank/DDBJ whole genome shotgun (WGS) entry which is preliminary data.</text>
</comment>
<protein>
    <submittedName>
        <fullName evidence="1">Uncharacterized protein</fullName>
    </submittedName>
</protein>
<dbReference type="Pfam" id="PF23793">
    <property type="entry name" value="LysC"/>
    <property type="match status" value="1"/>
</dbReference>
<dbReference type="InterPro" id="IPR058979">
    <property type="entry name" value="LysC-like"/>
</dbReference>
<dbReference type="AlphaFoldDB" id="A0A9Q4KMJ7"/>
<dbReference type="RefSeq" id="WP_269484370.1">
    <property type="nucleotide sequence ID" value="NZ_JAPXGH010000009.1"/>
</dbReference>
<dbReference type="EMBL" id="JAPXGO010000001">
    <property type="protein sequence ID" value="MCZ6159313.1"/>
    <property type="molecule type" value="Genomic_DNA"/>
</dbReference>
<gene>
    <name evidence="1" type="ORF">O6B32_02295</name>
</gene>
<sequence length="60" mass="7022">MKNQIKIQKVKVPEIFLTSSYPTQREIKTNKDIAIFIIDLSNSLEECNQKINSIKRLNDE</sequence>
<name>A0A9Q4KMJ7_9BACT</name>
<organism evidence="1 2">
    <name type="scientific">Campylobacter ureolyticus</name>
    <dbReference type="NCBI Taxonomy" id="827"/>
    <lineage>
        <taxon>Bacteria</taxon>
        <taxon>Pseudomonadati</taxon>
        <taxon>Campylobacterota</taxon>
        <taxon>Epsilonproteobacteria</taxon>
        <taxon>Campylobacterales</taxon>
        <taxon>Campylobacteraceae</taxon>
        <taxon>Campylobacter</taxon>
    </lineage>
</organism>
<dbReference type="Proteomes" id="UP001075225">
    <property type="component" value="Unassembled WGS sequence"/>
</dbReference>
<proteinExistence type="predicted"/>